<organism evidence="1">
    <name type="scientific">Lactobacillus delbrueckii subsp. lactis</name>
    <dbReference type="NCBI Taxonomy" id="29397"/>
    <lineage>
        <taxon>Bacteria</taxon>
        <taxon>Bacillati</taxon>
        <taxon>Bacillota</taxon>
        <taxon>Bacilli</taxon>
        <taxon>Lactobacillales</taxon>
        <taxon>Lactobacillaceae</taxon>
        <taxon>Lactobacillus</taxon>
    </lineage>
</organism>
<protein>
    <submittedName>
        <fullName evidence="1">Uncharacterized protein</fullName>
    </submittedName>
</protein>
<proteinExistence type="predicted"/>
<gene>
    <name evidence="1" type="ORF">DQL93_08665</name>
</gene>
<evidence type="ECO:0000313" key="1">
    <source>
        <dbReference type="EMBL" id="AZA16551.1"/>
    </source>
</evidence>
<accession>A0A1L3JX40</accession>
<dbReference type="OrthoDB" id="2305429at2"/>
<sequence length="158" mass="17550">MQTEINELTFIGKAFPDRMMDANGTFAAANQELEADPAFQAFVKEAGLAGQRASLIVFGPENFMYWYGVIAPKDSEVGGLLKFSLPSARVFQKEETANAAYFDLPLNFELPRFLDEAGDLGSDFQAQLEENPNPYILRQLDLGSKKLTKSLYLPVSQN</sequence>
<dbReference type="EMBL" id="CP031023">
    <property type="protein sequence ID" value="AZA16551.1"/>
    <property type="molecule type" value="Genomic_DNA"/>
</dbReference>
<name>A0A1L3JX40_LACDL</name>
<reference evidence="1" key="1">
    <citation type="submission" date="2018-07" db="EMBL/GenBank/DDBJ databases">
        <authorList>
            <person name="Somerville V."/>
        </authorList>
    </citation>
    <scope>NUCLEOTIDE SEQUENCE</scope>
    <source>
        <strain evidence="1">NWC_2_2</strain>
    </source>
</reference>
<dbReference type="RefSeq" id="WP_035164656.1">
    <property type="nucleotide sequence ID" value="NZ_BJLO01000022.1"/>
</dbReference>
<dbReference type="AlphaFoldDB" id="A0A1L3JX40"/>